<keyword evidence="1" id="KW-0378">Hydrolase</keyword>
<dbReference type="NCBIfam" id="TIGR01484">
    <property type="entry name" value="HAD-SF-IIB"/>
    <property type="match status" value="1"/>
</dbReference>
<sequence length="258" mass="28287">MIRAIFLDVDGTLVSFDTHRVPQSAIDALRQVHNSGCKIIIATGRAASDLHEIEEVPFDAVIALNGSDCVLRDGTSVSKKQISDKDFQKAYALSRQFGFPIAVETNNGIFVNELNPIVIELARLVDHPVPPVIDIEKEFVEGKCCQLCFYCDEETEKEVMAQLPNLSASRWHPIFADINVKGVDKASGIREFAFYYDFDISHTIAFGDGGNDISMLREAGIGVAMGGAAESIRAVSDYVTDTVDNDGIRNALIHFGFI</sequence>
<dbReference type="PANTHER" id="PTHR10000">
    <property type="entry name" value="PHOSPHOSERINE PHOSPHATASE"/>
    <property type="match status" value="1"/>
</dbReference>
<dbReference type="PANTHER" id="PTHR10000:SF25">
    <property type="entry name" value="PHOSPHATASE YKRA-RELATED"/>
    <property type="match status" value="1"/>
</dbReference>
<dbReference type="Proteomes" id="UP000262954">
    <property type="component" value="Unassembled WGS sequence"/>
</dbReference>
<reference evidence="1 2" key="1">
    <citation type="journal article" date="2018" name="Nat. Biotechnol.">
        <title>A standardized bacterial taxonomy based on genome phylogeny substantially revises the tree of life.</title>
        <authorList>
            <person name="Parks D.H."/>
            <person name="Chuvochina M."/>
            <person name="Waite D.W."/>
            <person name="Rinke C."/>
            <person name="Skarshewski A."/>
            <person name="Chaumeil P.A."/>
            <person name="Hugenholtz P."/>
        </authorList>
    </citation>
    <scope>NUCLEOTIDE SEQUENCE [LARGE SCALE GENOMIC DNA]</scope>
    <source>
        <strain evidence="1">UBA11482</strain>
    </source>
</reference>
<dbReference type="InterPro" id="IPR036412">
    <property type="entry name" value="HAD-like_sf"/>
</dbReference>
<dbReference type="PROSITE" id="PS01229">
    <property type="entry name" value="COF_2"/>
    <property type="match status" value="1"/>
</dbReference>
<dbReference type="SUPFAM" id="SSF56784">
    <property type="entry name" value="HAD-like"/>
    <property type="match status" value="1"/>
</dbReference>
<dbReference type="InterPro" id="IPR000150">
    <property type="entry name" value="Cof"/>
</dbReference>
<evidence type="ECO:0000313" key="2">
    <source>
        <dbReference type="Proteomes" id="UP000262954"/>
    </source>
</evidence>
<dbReference type="NCBIfam" id="TIGR00099">
    <property type="entry name" value="Cof-subfamily"/>
    <property type="match status" value="1"/>
</dbReference>
<dbReference type="Gene3D" id="3.40.50.1000">
    <property type="entry name" value="HAD superfamily/HAD-like"/>
    <property type="match status" value="1"/>
</dbReference>
<dbReference type="SFLD" id="SFLDG01140">
    <property type="entry name" value="C2.B:_Phosphomannomutase_and_P"/>
    <property type="match status" value="1"/>
</dbReference>
<gene>
    <name evidence="1" type="ORF">DDY73_11800</name>
</gene>
<comment type="caution">
    <text evidence="1">The sequence shown here is derived from an EMBL/GenBank/DDBJ whole genome shotgun (WGS) entry which is preliminary data.</text>
</comment>
<dbReference type="EMBL" id="DNWC01000153">
    <property type="protein sequence ID" value="HBJ09673.1"/>
    <property type="molecule type" value="Genomic_DNA"/>
</dbReference>
<dbReference type="SFLD" id="SFLDS00003">
    <property type="entry name" value="Haloacid_Dehalogenase"/>
    <property type="match status" value="1"/>
</dbReference>
<dbReference type="InterPro" id="IPR006379">
    <property type="entry name" value="HAD-SF_hydro_IIB"/>
</dbReference>
<dbReference type="Gene3D" id="3.30.1240.10">
    <property type="match status" value="1"/>
</dbReference>
<accession>A0A354M584</accession>
<proteinExistence type="predicted"/>
<dbReference type="Pfam" id="PF08282">
    <property type="entry name" value="Hydrolase_3"/>
    <property type="match status" value="1"/>
</dbReference>
<name>A0A354M584_9BACT</name>
<dbReference type="GO" id="GO:0000287">
    <property type="term" value="F:magnesium ion binding"/>
    <property type="evidence" value="ECO:0007669"/>
    <property type="project" value="TreeGrafter"/>
</dbReference>
<dbReference type="GO" id="GO:0005829">
    <property type="term" value="C:cytosol"/>
    <property type="evidence" value="ECO:0007669"/>
    <property type="project" value="TreeGrafter"/>
</dbReference>
<dbReference type="AlphaFoldDB" id="A0A354M584"/>
<dbReference type="RefSeq" id="WP_418728973.1">
    <property type="nucleotide sequence ID" value="NZ_DBFMWK010000055.1"/>
</dbReference>
<dbReference type="InterPro" id="IPR023214">
    <property type="entry name" value="HAD_sf"/>
</dbReference>
<organism evidence="1 2">
    <name type="scientific">Coprobacter fastidiosus</name>
    <dbReference type="NCBI Taxonomy" id="1099853"/>
    <lineage>
        <taxon>Bacteria</taxon>
        <taxon>Pseudomonadati</taxon>
        <taxon>Bacteroidota</taxon>
        <taxon>Bacteroidia</taxon>
        <taxon>Bacteroidales</taxon>
        <taxon>Barnesiellaceae</taxon>
        <taxon>Coprobacter</taxon>
    </lineage>
</organism>
<dbReference type="PROSITE" id="PS01228">
    <property type="entry name" value="COF_1"/>
    <property type="match status" value="1"/>
</dbReference>
<evidence type="ECO:0000313" key="1">
    <source>
        <dbReference type="EMBL" id="HBJ09673.1"/>
    </source>
</evidence>
<protein>
    <submittedName>
        <fullName evidence="1">HAD family hydrolase</fullName>
    </submittedName>
</protein>
<dbReference type="SFLD" id="SFLDG01144">
    <property type="entry name" value="C2.B.4:_PGP_Like"/>
    <property type="match status" value="1"/>
</dbReference>
<dbReference type="GO" id="GO:0016791">
    <property type="term" value="F:phosphatase activity"/>
    <property type="evidence" value="ECO:0007669"/>
    <property type="project" value="UniProtKB-ARBA"/>
</dbReference>